<dbReference type="GO" id="GO:0019898">
    <property type="term" value="C:extrinsic component of membrane"/>
    <property type="evidence" value="ECO:0007669"/>
    <property type="project" value="TreeGrafter"/>
</dbReference>
<dbReference type="Pfam" id="PF00621">
    <property type="entry name" value="RhoGEF"/>
    <property type="match status" value="1"/>
</dbReference>
<dbReference type="CDD" id="cd00160">
    <property type="entry name" value="RhoGEF"/>
    <property type="match status" value="1"/>
</dbReference>
<reference evidence="5 6" key="1">
    <citation type="journal article" date="2015" name="Parasit. Vectors">
        <title>Draft genome of the scabies mite.</title>
        <authorList>
            <person name="Rider S.D.Jr."/>
            <person name="Morgan M.S."/>
            <person name="Arlian L.G."/>
        </authorList>
    </citation>
    <scope>NUCLEOTIDE SEQUENCE [LARGE SCALE GENOMIC DNA]</scope>
    <source>
        <strain evidence="5">Arlian Lab</strain>
    </source>
</reference>
<dbReference type="PROSITE" id="PS50010">
    <property type="entry name" value="DH_2"/>
    <property type="match status" value="1"/>
</dbReference>
<name>A0A131ZV76_SARSC</name>
<dbReference type="InterPro" id="IPR000219">
    <property type="entry name" value="DH_dom"/>
</dbReference>
<feature type="compositionally biased region" description="Polar residues" evidence="4">
    <location>
        <begin position="140"/>
        <end position="152"/>
    </location>
</feature>
<comment type="subcellular location">
    <subcellularLocation>
        <location evidence="1">Cytoplasm</location>
    </subcellularLocation>
</comment>
<feature type="compositionally biased region" description="Basic and acidic residues" evidence="4">
    <location>
        <begin position="130"/>
        <end position="139"/>
    </location>
</feature>
<evidence type="ECO:0000256" key="1">
    <source>
        <dbReference type="ARBA" id="ARBA00004496"/>
    </source>
</evidence>
<feature type="region of interest" description="Disordered" evidence="4">
    <location>
        <begin position="743"/>
        <end position="763"/>
    </location>
</feature>
<feature type="region of interest" description="Disordered" evidence="4">
    <location>
        <begin position="780"/>
        <end position="833"/>
    </location>
</feature>
<dbReference type="InterPro" id="IPR011993">
    <property type="entry name" value="PH-like_dom_sf"/>
</dbReference>
<evidence type="ECO:0000256" key="2">
    <source>
        <dbReference type="ARBA" id="ARBA00022490"/>
    </source>
</evidence>
<evidence type="ECO:0000313" key="6">
    <source>
        <dbReference type="Proteomes" id="UP000616769"/>
    </source>
</evidence>
<dbReference type="GO" id="GO:0005085">
    <property type="term" value="F:guanyl-nucleotide exchange factor activity"/>
    <property type="evidence" value="ECO:0007669"/>
    <property type="project" value="UniProtKB-KW"/>
</dbReference>
<dbReference type="InterPro" id="IPR001331">
    <property type="entry name" value="GDS_CDC24_CS"/>
</dbReference>
<dbReference type="SUPFAM" id="SSF48065">
    <property type="entry name" value="DBL homology domain (DH-domain)"/>
    <property type="match status" value="1"/>
</dbReference>
<dbReference type="PROSITE" id="PS50003">
    <property type="entry name" value="PH_DOMAIN"/>
    <property type="match status" value="1"/>
</dbReference>
<dbReference type="SMART" id="SM00325">
    <property type="entry name" value="RhoGEF"/>
    <property type="match status" value="1"/>
</dbReference>
<dbReference type="Gene3D" id="2.30.29.30">
    <property type="entry name" value="Pleckstrin-homology domain (PH domain)/Phosphotyrosine-binding domain (PTB)"/>
    <property type="match status" value="1"/>
</dbReference>
<dbReference type="SMART" id="SM00233">
    <property type="entry name" value="PH"/>
    <property type="match status" value="1"/>
</dbReference>
<dbReference type="PANTHER" id="PTHR22826:SF106">
    <property type="entry name" value="TRIO, ISOFORM A"/>
    <property type="match status" value="1"/>
</dbReference>
<dbReference type="EMBL" id="JXLN01002707">
    <property type="protein sequence ID" value="KPM02722.1"/>
    <property type="molecule type" value="Genomic_DNA"/>
</dbReference>
<keyword evidence="3" id="KW-0344">Guanine-nucleotide releasing factor</keyword>
<dbReference type="Pfam" id="PF22697">
    <property type="entry name" value="SOS1_NGEF_PH"/>
    <property type="match status" value="1"/>
</dbReference>
<dbReference type="InterPro" id="IPR001849">
    <property type="entry name" value="PH_domain"/>
</dbReference>
<dbReference type="InterPro" id="IPR051336">
    <property type="entry name" value="RhoGEF_Guanine_NuclExch_SF"/>
</dbReference>
<evidence type="ECO:0000256" key="3">
    <source>
        <dbReference type="ARBA" id="ARBA00022658"/>
    </source>
</evidence>
<organism evidence="5 6">
    <name type="scientific">Sarcoptes scabiei</name>
    <name type="common">Itch mite</name>
    <name type="synonym">Acarus scabiei</name>
    <dbReference type="NCBI Taxonomy" id="52283"/>
    <lineage>
        <taxon>Eukaryota</taxon>
        <taxon>Metazoa</taxon>
        <taxon>Ecdysozoa</taxon>
        <taxon>Arthropoda</taxon>
        <taxon>Chelicerata</taxon>
        <taxon>Arachnida</taxon>
        <taxon>Acari</taxon>
        <taxon>Acariformes</taxon>
        <taxon>Sarcoptiformes</taxon>
        <taxon>Astigmata</taxon>
        <taxon>Psoroptidia</taxon>
        <taxon>Sarcoptoidea</taxon>
        <taxon>Sarcoptidae</taxon>
        <taxon>Sarcoptinae</taxon>
        <taxon>Sarcoptes</taxon>
    </lineage>
</organism>
<dbReference type="VEuPathDB" id="VectorBase:SSCA006832"/>
<feature type="compositionally biased region" description="Low complexity" evidence="4">
    <location>
        <begin position="624"/>
        <end position="644"/>
    </location>
</feature>
<dbReference type="InterPro" id="IPR055251">
    <property type="entry name" value="SOS1_NGEF_PH"/>
</dbReference>
<gene>
    <name evidence="5" type="ORF">QR98_0011400</name>
</gene>
<feature type="compositionally biased region" description="Low complexity" evidence="4">
    <location>
        <begin position="16"/>
        <end position="28"/>
    </location>
</feature>
<dbReference type="FunFam" id="1.20.900.10:FF:000008">
    <property type="entry name" value="rho guanine nucleotide exchange factor 25"/>
    <property type="match status" value="1"/>
</dbReference>
<feature type="region of interest" description="Disordered" evidence="4">
    <location>
        <begin position="1"/>
        <end position="166"/>
    </location>
</feature>
<dbReference type="GO" id="GO:0035556">
    <property type="term" value="P:intracellular signal transduction"/>
    <property type="evidence" value="ECO:0007669"/>
    <property type="project" value="InterPro"/>
</dbReference>
<dbReference type="PROSITE" id="PS00741">
    <property type="entry name" value="DH_1"/>
    <property type="match status" value="1"/>
</dbReference>
<comment type="caution">
    <text evidence="5">The sequence shown here is derived from an EMBL/GenBank/DDBJ whole genome shotgun (WGS) entry which is preliminary data.</text>
</comment>
<feature type="compositionally biased region" description="Polar residues" evidence="4">
    <location>
        <begin position="118"/>
        <end position="128"/>
    </location>
</feature>
<feature type="compositionally biased region" description="Polar residues" evidence="4">
    <location>
        <begin position="750"/>
        <end position="763"/>
    </location>
</feature>
<protein>
    <submittedName>
        <fullName evidence="5">RhoGEF-like protein 1</fullName>
    </submittedName>
</protein>
<feature type="region of interest" description="Disordered" evidence="4">
    <location>
        <begin position="619"/>
        <end position="718"/>
    </location>
</feature>
<dbReference type="OrthoDB" id="10256089at2759"/>
<dbReference type="SUPFAM" id="SSF50729">
    <property type="entry name" value="PH domain-like"/>
    <property type="match status" value="1"/>
</dbReference>
<feature type="compositionally biased region" description="Pro residues" evidence="4">
    <location>
        <begin position="822"/>
        <end position="833"/>
    </location>
</feature>
<dbReference type="PANTHER" id="PTHR22826">
    <property type="entry name" value="RHO GUANINE EXCHANGE FACTOR-RELATED"/>
    <property type="match status" value="1"/>
</dbReference>
<dbReference type="AlphaFoldDB" id="A0A131ZV76"/>
<dbReference type="Proteomes" id="UP000616769">
    <property type="component" value="Unassembled WGS sequence"/>
</dbReference>
<accession>A0A131ZV76</accession>
<dbReference type="Gene3D" id="1.20.900.10">
    <property type="entry name" value="Dbl homology (DH) domain"/>
    <property type="match status" value="1"/>
</dbReference>
<dbReference type="GO" id="GO:0007411">
    <property type="term" value="P:axon guidance"/>
    <property type="evidence" value="ECO:0007669"/>
    <property type="project" value="TreeGrafter"/>
</dbReference>
<proteinExistence type="predicted"/>
<dbReference type="GO" id="GO:0005737">
    <property type="term" value="C:cytoplasm"/>
    <property type="evidence" value="ECO:0007669"/>
    <property type="project" value="UniProtKB-SubCell"/>
</dbReference>
<feature type="compositionally biased region" description="Low complexity" evidence="4">
    <location>
        <begin position="682"/>
        <end position="708"/>
    </location>
</feature>
<feature type="compositionally biased region" description="Low complexity" evidence="4">
    <location>
        <begin position="59"/>
        <end position="73"/>
    </location>
</feature>
<evidence type="ECO:0000313" key="5">
    <source>
        <dbReference type="EMBL" id="KPM02722.1"/>
    </source>
</evidence>
<feature type="compositionally biased region" description="Polar residues" evidence="4">
    <location>
        <begin position="74"/>
        <end position="90"/>
    </location>
</feature>
<dbReference type="InterPro" id="IPR035899">
    <property type="entry name" value="DBL_dom_sf"/>
</dbReference>
<evidence type="ECO:0000256" key="4">
    <source>
        <dbReference type="SAM" id="MobiDB-lite"/>
    </source>
</evidence>
<dbReference type="CDD" id="cd13241">
    <property type="entry name" value="PH2_Kalirin_Trio_p63RhoGEF"/>
    <property type="match status" value="1"/>
</dbReference>
<keyword evidence="2" id="KW-0963">Cytoplasm</keyword>
<feature type="compositionally biased region" description="Low complexity" evidence="4">
    <location>
        <begin position="798"/>
        <end position="821"/>
    </location>
</feature>
<sequence>MTNISNSDLDDHLHQSHQSGNQQQQQQNYGAKKRGVFKKWITNPVRKLSQSKGDKNPTFPFSAAPAPNLNASSDTPSDKITSLSSTNNQNDLHKPSTKLVDEAINNSKDDDNKLHSFKITNEQTNENLSDSDKKLENIARNKSPNSEVSDSDSILHHHQHSDSNFEEDCDITEIEIPPPMAIQEHSYQTIICSTTNTEKNREEENVEETLNKITLDEKVSEESNLDLKNANDRNMTNVDDSRRDEREKAFEKRKFVLLELIETEKDYVQHLGMIVEGYIRLTENLETPIPDALKSGKYKIIFGNLESIYEWHKDYFSPEFEKCLAEPSRLGKIFRKYERRLNMYVIYCQNKPLSEVVVSENFDFFEEVRCKLGHKLHLSDLLIKPVQRIMKYQLLLKDILRCSEKAGITGEEIEDLKRAVHIMIVVPKTANDMMMVSRLQNFDGKISAQGKLLQQGQLLVSDVVIHYGTNLNLNSVKLKERQVFLFEQIIIFSEQVGQKTQFSNPNYLYKNHLQVNKMSLIEKHNSIDGNKFILKSKDPQQDGLAFVCEGLTKEDSQEWISNIRAILDTQLDFLRALQSPIAYQKELTKEISAPELCSLWNPSLRKTLSHPPAHLALIRDKTKNSTSSTNKTSSSRGSSQTSKSVRIPNSGGGHKNRSESMMRPRLFGQQQSNRNDQHTKKNNGSGNLSKNNGTSSTISSKTSAAMSTEQKTIETSPLKEKKKSLIFNFKKSFKSKRSDLFDDINLMPRNDSSQSFTMPKKSSLTSEYLAKINPSIRRWSDQTASSNIKKSAIEKVQSSLSASLSTSPRPQSPSSSPLHSSSPPPQPPPSTTS</sequence>